<organism evidence="17 18">
    <name type="scientific">Gloeophyllum trabeum (strain ATCC 11539 / FP-39264 / Madison 617)</name>
    <name type="common">Brown rot fungus</name>
    <dbReference type="NCBI Taxonomy" id="670483"/>
    <lineage>
        <taxon>Eukaryota</taxon>
        <taxon>Fungi</taxon>
        <taxon>Dikarya</taxon>
        <taxon>Basidiomycota</taxon>
        <taxon>Agaricomycotina</taxon>
        <taxon>Agaricomycetes</taxon>
        <taxon>Gloeophyllales</taxon>
        <taxon>Gloeophyllaceae</taxon>
        <taxon>Gloeophyllum</taxon>
    </lineage>
</organism>
<feature type="compositionally biased region" description="Low complexity" evidence="15">
    <location>
        <begin position="271"/>
        <end position="288"/>
    </location>
</feature>
<evidence type="ECO:0000313" key="18">
    <source>
        <dbReference type="Proteomes" id="UP000030669"/>
    </source>
</evidence>
<evidence type="ECO:0000256" key="6">
    <source>
        <dbReference type="ARBA" id="ARBA00022816"/>
    </source>
</evidence>
<dbReference type="GO" id="GO:0044613">
    <property type="term" value="C:nuclear pore central transport channel"/>
    <property type="evidence" value="ECO:0007669"/>
    <property type="project" value="TreeGrafter"/>
</dbReference>
<feature type="compositionally biased region" description="Polar residues" evidence="15">
    <location>
        <begin position="365"/>
        <end position="382"/>
    </location>
</feature>
<dbReference type="GO" id="GO:0006405">
    <property type="term" value="P:RNA export from nucleus"/>
    <property type="evidence" value="ECO:0007669"/>
    <property type="project" value="TreeGrafter"/>
</dbReference>
<keyword evidence="10" id="KW-0539">Nucleus</keyword>
<name>S7RWQ0_GLOTA</name>
<evidence type="ECO:0000256" key="3">
    <source>
        <dbReference type="ARBA" id="ARBA00004620"/>
    </source>
</evidence>
<evidence type="ECO:0000313" key="17">
    <source>
        <dbReference type="EMBL" id="EPQ59330.1"/>
    </source>
</evidence>
<keyword evidence="8" id="KW-0811">Translocation</keyword>
<proteinExistence type="inferred from homology"/>
<keyword evidence="18" id="KW-1185">Reference proteome</keyword>
<feature type="domain" description="Nucleoporin NSP1-like C-terminal" evidence="16">
    <location>
        <begin position="383"/>
        <end position="482"/>
    </location>
</feature>
<dbReference type="Pfam" id="PF13634">
    <property type="entry name" value="Nucleoporin_FG"/>
    <property type="match status" value="3"/>
</dbReference>
<evidence type="ECO:0000256" key="14">
    <source>
        <dbReference type="SAM" id="Coils"/>
    </source>
</evidence>
<dbReference type="OrthoDB" id="344345at2759"/>
<feature type="compositionally biased region" description="Low complexity" evidence="15">
    <location>
        <begin position="220"/>
        <end position="231"/>
    </location>
</feature>
<accession>S7RWQ0</accession>
<evidence type="ECO:0000256" key="11">
    <source>
        <dbReference type="ARBA" id="ARBA00068864"/>
    </source>
</evidence>
<keyword evidence="14" id="KW-0175">Coiled coil</keyword>
<dbReference type="FunFam" id="1.20.5.170:FF:000040">
    <property type="entry name" value="Nuclear pore glycoprotein p62"/>
    <property type="match status" value="1"/>
</dbReference>
<evidence type="ECO:0000256" key="5">
    <source>
        <dbReference type="ARBA" id="ARBA00022448"/>
    </source>
</evidence>
<comment type="similarity">
    <text evidence="4">Belongs to the nucleoporin NSP1/NUP62 family.</text>
</comment>
<feature type="compositionally biased region" description="Low complexity" evidence="15">
    <location>
        <begin position="244"/>
        <end position="253"/>
    </location>
</feature>
<dbReference type="GO" id="GO:0005543">
    <property type="term" value="F:phospholipid binding"/>
    <property type="evidence" value="ECO:0007669"/>
    <property type="project" value="TreeGrafter"/>
</dbReference>
<evidence type="ECO:0000256" key="1">
    <source>
        <dbReference type="ARBA" id="ARBA00004335"/>
    </source>
</evidence>
<dbReference type="PANTHER" id="PTHR12084:SF0">
    <property type="entry name" value="NUCLEAR PORE GLYCOPROTEIN P62"/>
    <property type="match status" value="1"/>
</dbReference>
<evidence type="ECO:0000256" key="2">
    <source>
        <dbReference type="ARBA" id="ARBA00004567"/>
    </source>
</evidence>
<feature type="compositionally biased region" description="Low complexity" evidence="15">
    <location>
        <begin position="8"/>
        <end position="26"/>
    </location>
</feature>
<feature type="region of interest" description="Disordered" evidence="15">
    <location>
        <begin position="1"/>
        <end position="388"/>
    </location>
</feature>
<dbReference type="eggNOG" id="KOG2196">
    <property type="taxonomic scope" value="Eukaryota"/>
</dbReference>
<keyword evidence="7" id="KW-0653">Protein transport</keyword>
<dbReference type="GO" id="GO:0051028">
    <property type="term" value="P:mRNA transport"/>
    <property type="evidence" value="ECO:0007669"/>
    <property type="project" value="UniProtKB-KW"/>
</dbReference>
<keyword evidence="9" id="KW-0906">Nuclear pore complex</keyword>
<dbReference type="AlphaFoldDB" id="S7RWQ0"/>
<dbReference type="OMA" id="EMMSKQV"/>
<evidence type="ECO:0000256" key="4">
    <source>
        <dbReference type="ARBA" id="ARBA00005911"/>
    </source>
</evidence>
<dbReference type="KEGG" id="gtr:GLOTRDRAFT_114053"/>
<comment type="subcellular location">
    <subcellularLocation>
        <location evidence="1">Nucleus membrane</location>
        <topology evidence="1">Peripheral membrane protein</topology>
        <orientation evidence="1">Cytoplasmic side</orientation>
    </subcellularLocation>
    <subcellularLocation>
        <location evidence="3">Nucleus membrane</location>
        <topology evidence="3">Peripheral membrane protein</topology>
        <orientation evidence="3">Nucleoplasmic side</orientation>
    </subcellularLocation>
    <subcellularLocation>
        <location evidence="2">Nucleus</location>
        <location evidence="2">Nuclear pore complex</location>
    </subcellularLocation>
</comment>
<dbReference type="Pfam" id="PF05064">
    <property type="entry name" value="Nsp1_C"/>
    <property type="match status" value="1"/>
</dbReference>
<feature type="compositionally biased region" description="Polar residues" evidence="15">
    <location>
        <begin position="202"/>
        <end position="216"/>
    </location>
</feature>
<reference evidence="17 18" key="1">
    <citation type="journal article" date="2012" name="Science">
        <title>The Paleozoic origin of enzymatic lignin decomposition reconstructed from 31 fungal genomes.</title>
        <authorList>
            <person name="Floudas D."/>
            <person name="Binder M."/>
            <person name="Riley R."/>
            <person name="Barry K."/>
            <person name="Blanchette R.A."/>
            <person name="Henrissat B."/>
            <person name="Martinez A.T."/>
            <person name="Otillar R."/>
            <person name="Spatafora J.W."/>
            <person name="Yadav J.S."/>
            <person name="Aerts A."/>
            <person name="Benoit I."/>
            <person name="Boyd A."/>
            <person name="Carlson A."/>
            <person name="Copeland A."/>
            <person name="Coutinho P.M."/>
            <person name="de Vries R.P."/>
            <person name="Ferreira P."/>
            <person name="Findley K."/>
            <person name="Foster B."/>
            <person name="Gaskell J."/>
            <person name="Glotzer D."/>
            <person name="Gorecki P."/>
            <person name="Heitman J."/>
            <person name="Hesse C."/>
            <person name="Hori C."/>
            <person name="Igarashi K."/>
            <person name="Jurgens J.A."/>
            <person name="Kallen N."/>
            <person name="Kersten P."/>
            <person name="Kohler A."/>
            <person name="Kuees U."/>
            <person name="Kumar T.K.A."/>
            <person name="Kuo A."/>
            <person name="LaButti K."/>
            <person name="Larrondo L.F."/>
            <person name="Lindquist E."/>
            <person name="Ling A."/>
            <person name="Lombard V."/>
            <person name="Lucas S."/>
            <person name="Lundell T."/>
            <person name="Martin R."/>
            <person name="McLaughlin D.J."/>
            <person name="Morgenstern I."/>
            <person name="Morin E."/>
            <person name="Murat C."/>
            <person name="Nagy L.G."/>
            <person name="Nolan M."/>
            <person name="Ohm R.A."/>
            <person name="Patyshakuliyeva A."/>
            <person name="Rokas A."/>
            <person name="Ruiz-Duenas F.J."/>
            <person name="Sabat G."/>
            <person name="Salamov A."/>
            <person name="Samejima M."/>
            <person name="Schmutz J."/>
            <person name="Slot J.C."/>
            <person name="St John F."/>
            <person name="Stenlid J."/>
            <person name="Sun H."/>
            <person name="Sun S."/>
            <person name="Syed K."/>
            <person name="Tsang A."/>
            <person name="Wiebenga A."/>
            <person name="Young D."/>
            <person name="Pisabarro A."/>
            <person name="Eastwood D.C."/>
            <person name="Martin F."/>
            <person name="Cullen D."/>
            <person name="Grigoriev I.V."/>
            <person name="Hibbett D.S."/>
        </authorList>
    </citation>
    <scope>NUCLEOTIDE SEQUENCE [LARGE SCALE GENOMIC DNA]</scope>
    <source>
        <strain evidence="17 18">ATCC 11539</strain>
    </source>
</reference>
<evidence type="ECO:0000259" key="16">
    <source>
        <dbReference type="Pfam" id="PF05064"/>
    </source>
</evidence>
<sequence>MSAFGQNTSGTSGTASSTGSGLFGNTASGGTGGAPTKPAGSIFGNLGSSTSGGLFSTGTGGNTTSSSPAPPAGGSLFGNSSTTANSSSPAPGGGLFGNSSSTPKPTTGGGLFGNTTTSSGPSAAGGLFGSTSSSTPLATAGGSSATTNNSTSAPGSGLFGGTSGSSVTNPLFGGLGSSSSTPSTQTQGTPNLFGGAPKPAEQSANSATQPATTSLFGNAPSTTTSSTLPGGSLFGHKPADSLNTASTPAAGTAAPGGGLLGGSLFGKKPDTPATGTTTTTSSTTAAPSLFSGLGSKDTTSGKSDTPASAFSRSFPSSSGGLFGTPAASKDKPEEKKDAPAAGSSINIFGTAAKDTSGEKKELGSALTTSALGPPSTSNSTSIAVPPPSMLRGKTIEEIVNRWSSELEGHVREFHKFAGEVAAWDRALIDNGNSLAALFSHVLAAEREQTNIDQALDHIEQQQKDLSAALDSYEKATEDILGGDNGSLRVLDTGPADSERDKNYVLATELHTHLDDLSSSLTQMIEAVNALSDTTPDGKPTKQEGEDPMTQIVEILSSHLESLQWIDGSVRELETKVGEVEQRIKDSGTNLATGLGGAKSRSFGLARSAY</sequence>
<dbReference type="GO" id="GO:0006606">
    <property type="term" value="P:protein import into nucleus"/>
    <property type="evidence" value="ECO:0007669"/>
    <property type="project" value="TreeGrafter"/>
</dbReference>
<feature type="coiled-coil region" evidence="14">
    <location>
        <begin position="444"/>
        <end position="478"/>
    </location>
</feature>
<dbReference type="InterPro" id="IPR026010">
    <property type="entry name" value="NSP1/NUP62"/>
</dbReference>
<evidence type="ECO:0000256" key="9">
    <source>
        <dbReference type="ARBA" id="ARBA00023132"/>
    </source>
</evidence>
<dbReference type="Gene3D" id="1.20.5.170">
    <property type="match status" value="1"/>
</dbReference>
<feature type="compositionally biased region" description="Low complexity" evidence="15">
    <location>
        <begin position="34"/>
        <end position="90"/>
    </location>
</feature>
<evidence type="ECO:0000256" key="13">
    <source>
        <dbReference type="ARBA" id="ARBA00081079"/>
    </source>
</evidence>
<evidence type="ECO:0000256" key="7">
    <source>
        <dbReference type="ARBA" id="ARBA00022927"/>
    </source>
</evidence>
<evidence type="ECO:0000256" key="10">
    <source>
        <dbReference type="ARBA" id="ARBA00023242"/>
    </source>
</evidence>
<keyword evidence="6" id="KW-0509">mRNA transport</keyword>
<dbReference type="RefSeq" id="XP_007862358.1">
    <property type="nucleotide sequence ID" value="XM_007864167.1"/>
</dbReference>
<keyword evidence="5" id="KW-0813">Transport</keyword>
<feature type="compositionally biased region" description="Low complexity" evidence="15">
    <location>
        <begin position="177"/>
        <end position="190"/>
    </location>
</feature>
<dbReference type="HOGENOM" id="CLU_018823_1_0_1"/>
<dbReference type="PANTHER" id="PTHR12084">
    <property type="entry name" value="NUCLEAR PORE GLYCOPROTEIN P62-RELATED"/>
    <property type="match status" value="1"/>
</dbReference>
<dbReference type="GeneID" id="19299828"/>
<dbReference type="EMBL" id="KB469297">
    <property type="protein sequence ID" value="EPQ59330.1"/>
    <property type="molecule type" value="Genomic_DNA"/>
</dbReference>
<dbReference type="GO" id="GO:0031965">
    <property type="term" value="C:nuclear membrane"/>
    <property type="evidence" value="ECO:0007669"/>
    <property type="project" value="UniProtKB-SubCell"/>
</dbReference>
<dbReference type="STRING" id="670483.S7RWQ0"/>
<feature type="compositionally biased region" description="Basic and acidic residues" evidence="15">
    <location>
        <begin position="328"/>
        <end position="338"/>
    </location>
</feature>
<evidence type="ECO:0000256" key="12">
    <source>
        <dbReference type="ARBA" id="ARBA00078941"/>
    </source>
</evidence>
<dbReference type="Proteomes" id="UP000030669">
    <property type="component" value="Unassembled WGS sequence"/>
</dbReference>
<protein>
    <recommendedName>
        <fullName evidence="11">Nucleoporin NSP1</fullName>
    </recommendedName>
    <alternativeName>
        <fullName evidence="12">Nuclear pore protein NSP1</fullName>
    </alternativeName>
    <alternativeName>
        <fullName evidence="13">Nucleoskeletal-like protein</fullName>
    </alternativeName>
</protein>
<feature type="compositionally biased region" description="Low complexity" evidence="15">
    <location>
        <begin position="306"/>
        <end position="319"/>
    </location>
</feature>
<dbReference type="eggNOG" id="KOG0845">
    <property type="taxonomic scope" value="Eukaryota"/>
</dbReference>
<evidence type="ECO:0000256" key="8">
    <source>
        <dbReference type="ARBA" id="ARBA00023010"/>
    </source>
</evidence>
<evidence type="ECO:0000256" key="15">
    <source>
        <dbReference type="SAM" id="MobiDB-lite"/>
    </source>
</evidence>
<feature type="compositionally biased region" description="Low complexity" evidence="15">
    <location>
        <begin position="129"/>
        <end position="156"/>
    </location>
</feature>
<dbReference type="GO" id="GO:0017056">
    <property type="term" value="F:structural constituent of nuclear pore"/>
    <property type="evidence" value="ECO:0007669"/>
    <property type="project" value="InterPro"/>
</dbReference>
<feature type="compositionally biased region" description="Gly residues" evidence="15">
    <location>
        <begin position="254"/>
        <end position="264"/>
    </location>
</feature>
<gene>
    <name evidence="17" type="ORF">GLOTRDRAFT_114053</name>
</gene>
<feature type="compositionally biased region" description="Polar residues" evidence="15">
    <location>
        <begin position="296"/>
        <end position="305"/>
    </location>
</feature>
<dbReference type="InterPro" id="IPR007758">
    <property type="entry name" value="Nucleoporin_NSP1_C"/>
</dbReference>
<dbReference type="InterPro" id="IPR025574">
    <property type="entry name" value="Nucleoporin_FG_rpt"/>
</dbReference>